<proteinExistence type="predicted"/>
<organism evidence="1">
    <name type="scientific">Pithovirus LCPAC403</name>
    <dbReference type="NCBI Taxonomy" id="2506596"/>
    <lineage>
        <taxon>Viruses</taxon>
        <taxon>Pithoviruses</taxon>
    </lineage>
</organism>
<gene>
    <name evidence="1" type="ORF">LCPAC403_01030</name>
</gene>
<name>A0A481ZD29_9VIRU</name>
<sequence length="145" mass="17580">MRKLTSRQIDGLSELYVNCSENTYYYLYTSEYSYLKTSYLHDEHDFHDNKDCNCLFKYLGHLGPIEKNYAFYIIFSYVFEFVNCIDFERTLELIKELNSGYTHTKVKLNELIEHMDIMDHLSVHSEKRLRLVFNMARNYYELMND</sequence>
<accession>A0A481ZD29</accession>
<reference evidence="1" key="1">
    <citation type="journal article" date="2019" name="MBio">
        <title>Virus Genomes from Deep Sea Sediments Expand the Ocean Megavirome and Support Independent Origins of Viral Gigantism.</title>
        <authorList>
            <person name="Backstrom D."/>
            <person name="Yutin N."/>
            <person name="Jorgensen S.L."/>
            <person name="Dharamshi J."/>
            <person name="Homa F."/>
            <person name="Zaremba-Niedwiedzka K."/>
            <person name="Spang A."/>
            <person name="Wolf Y.I."/>
            <person name="Koonin E.V."/>
            <person name="Ettema T.J."/>
        </authorList>
    </citation>
    <scope>NUCLEOTIDE SEQUENCE</scope>
</reference>
<evidence type="ECO:0000313" key="1">
    <source>
        <dbReference type="EMBL" id="QBK92969.1"/>
    </source>
</evidence>
<protein>
    <submittedName>
        <fullName evidence="1">Uncharacterized protein</fullName>
    </submittedName>
</protein>
<dbReference type="EMBL" id="MK500588">
    <property type="protein sequence ID" value="QBK92969.1"/>
    <property type="molecule type" value="Genomic_DNA"/>
</dbReference>